<evidence type="ECO:0000256" key="17">
    <source>
        <dbReference type="ARBA" id="ARBA00022857"/>
    </source>
</evidence>
<dbReference type="PANTHER" id="PTHR43070:SF5">
    <property type="entry name" value="HOMOSERINE DEHYDROGENASE"/>
    <property type="match status" value="1"/>
</dbReference>
<comment type="catalytic activity">
    <reaction evidence="26">
        <text>L-homoserine + NADP(+) = L-aspartate 4-semialdehyde + NADPH + H(+)</text>
        <dbReference type="Rhea" id="RHEA:15761"/>
        <dbReference type="ChEBI" id="CHEBI:15378"/>
        <dbReference type="ChEBI" id="CHEBI:57476"/>
        <dbReference type="ChEBI" id="CHEBI:57783"/>
        <dbReference type="ChEBI" id="CHEBI:58349"/>
        <dbReference type="ChEBI" id="CHEBI:537519"/>
        <dbReference type="EC" id="1.1.1.3"/>
    </reaction>
    <physiologicalReaction direction="right-to-left" evidence="26">
        <dbReference type="Rhea" id="RHEA:15763"/>
    </physiologicalReaction>
</comment>
<evidence type="ECO:0000256" key="13">
    <source>
        <dbReference type="ARBA" id="ARBA00022723"/>
    </source>
</evidence>
<comment type="similarity">
    <text evidence="8 28">In the N-terminal section; belongs to the aspartokinase family.</text>
</comment>
<evidence type="ECO:0000256" key="14">
    <source>
        <dbReference type="ARBA" id="ARBA00022741"/>
    </source>
</evidence>
<dbReference type="InterPro" id="IPR001342">
    <property type="entry name" value="HDH_cat"/>
</dbReference>
<accession>A0A6M8UDQ8</accession>
<keyword evidence="33" id="KW-1185">Reference proteome</keyword>
<comment type="pathway">
    <text evidence="3 28">Amino-acid biosynthesis; L-methionine biosynthesis via de novo pathway; L-homoserine from L-aspartate: step 1/3.</text>
</comment>
<dbReference type="Gene3D" id="3.40.50.720">
    <property type="entry name" value="NAD(P)-binding Rossmann-like Domain"/>
    <property type="match status" value="1"/>
</dbReference>
<dbReference type="CDD" id="cd04892">
    <property type="entry name" value="ACT_AK-like_2"/>
    <property type="match status" value="1"/>
</dbReference>
<evidence type="ECO:0000256" key="7">
    <source>
        <dbReference type="ARBA" id="ARBA00007952"/>
    </source>
</evidence>
<dbReference type="SUPFAM" id="SSF53633">
    <property type="entry name" value="Carbamate kinase-like"/>
    <property type="match status" value="1"/>
</dbReference>
<evidence type="ECO:0000256" key="3">
    <source>
        <dbReference type="ARBA" id="ARBA00004986"/>
    </source>
</evidence>
<dbReference type="InterPro" id="IPR041743">
    <property type="entry name" value="AK-HSDH_N"/>
</dbReference>
<dbReference type="PROSITE" id="PS01042">
    <property type="entry name" value="HOMOSER_DHGENASE"/>
    <property type="match status" value="1"/>
</dbReference>
<dbReference type="InterPro" id="IPR019811">
    <property type="entry name" value="HDH_CS"/>
</dbReference>
<comment type="pathway">
    <text evidence="2 28">Amino-acid biosynthesis; L-lysine biosynthesis via DAP pathway; (S)-tetrahydrodipicolinate from L-aspartate: step 1/4.</text>
</comment>
<evidence type="ECO:0000256" key="10">
    <source>
        <dbReference type="ARBA" id="ARBA00022605"/>
    </source>
</evidence>
<evidence type="ECO:0000256" key="18">
    <source>
        <dbReference type="ARBA" id="ARBA00023002"/>
    </source>
</evidence>
<comment type="catalytic activity">
    <reaction evidence="25">
        <text>L-aspartate + ATP = 4-phospho-L-aspartate + ADP</text>
        <dbReference type="Rhea" id="RHEA:23776"/>
        <dbReference type="ChEBI" id="CHEBI:29991"/>
        <dbReference type="ChEBI" id="CHEBI:30616"/>
        <dbReference type="ChEBI" id="CHEBI:57535"/>
        <dbReference type="ChEBI" id="CHEBI:456216"/>
        <dbReference type="EC" id="2.7.2.4"/>
    </reaction>
    <physiologicalReaction direction="left-to-right" evidence="25">
        <dbReference type="Rhea" id="RHEA:23777"/>
    </physiologicalReaction>
</comment>
<dbReference type="InterPro" id="IPR049638">
    <property type="entry name" value="AK-HD"/>
</dbReference>
<dbReference type="Gene3D" id="1.20.120.1320">
    <property type="entry name" value="Aspartokinase, catalytic domain"/>
    <property type="match status" value="1"/>
</dbReference>
<dbReference type="UniPathway" id="UPA00034">
    <property type="reaction ID" value="UER00015"/>
</dbReference>
<dbReference type="GO" id="GO:0009089">
    <property type="term" value="P:lysine biosynthetic process via diaminopimelate"/>
    <property type="evidence" value="ECO:0007669"/>
    <property type="project" value="UniProtKB-UniRule"/>
</dbReference>
<dbReference type="Pfam" id="PF00696">
    <property type="entry name" value="AA_kinase"/>
    <property type="match status" value="1"/>
</dbReference>
<dbReference type="AlphaFoldDB" id="A0A6M8UDQ8"/>
<evidence type="ECO:0000259" key="29">
    <source>
        <dbReference type="Pfam" id="PF00696"/>
    </source>
</evidence>
<keyword evidence="23" id="KW-0511">Multifunctional enzyme</keyword>
<evidence type="ECO:0000256" key="12">
    <source>
        <dbReference type="ARBA" id="ARBA00022697"/>
    </source>
</evidence>
<evidence type="ECO:0000259" key="31">
    <source>
        <dbReference type="Pfam" id="PF03447"/>
    </source>
</evidence>
<evidence type="ECO:0000256" key="6">
    <source>
        <dbReference type="ARBA" id="ARBA00005139"/>
    </source>
</evidence>
<evidence type="ECO:0000256" key="28">
    <source>
        <dbReference type="PIRNR" id="PIRNR000727"/>
    </source>
</evidence>
<dbReference type="InterPro" id="IPR036393">
    <property type="entry name" value="AceGlu_kinase-like_sf"/>
</dbReference>
<dbReference type="CDD" id="cd04257">
    <property type="entry name" value="AAK_AK-HSDH"/>
    <property type="match status" value="1"/>
</dbReference>
<evidence type="ECO:0000313" key="33">
    <source>
        <dbReference type="Proteomes" id="UP000505325"/>
    </source>
</evidence>
<comment type="pathway">
    <text evidence="5 28">Amino-acid biosynthesis; L-methionine biosynthesis via de novo pathway; L-homoserine from L-aspartate: step 3/3.</text>
</comment>
<dbReference type="GO" id="GO:0004412">
    <property type="term" value="F:homoserine dehydrogenase activity"/>
    <property type="evidence" value="ECO:0007669"/>
    <property type="project" value="UniProtKB-UniRule"/>
</dbReference>
<keyword evidence="20" id="KW-0915">Sodium</keyword>
<dbReference type="PIRSF" id="PIRSF000727">
    <property type="entry name" value="ThrA"/>
    <property type="match status" value="1"/>
</dbReference>
<dbReference type="InterPro" id="IPR042199">
    <property type="entry name" value="AsparK_Bifunc_asparK/hSer_DH"/>
</dbReference>
<comment type="subunit">
    <text evidence="9 28">Homotetramer.</text>
</comment>
<evidence type="ECO:0000256" key="23">
    <source>
        <dbReference type="ARBA" id="ARBA00023268"/>
    </source>
</evidence>
<dbReference type="UniPathway" id="UPA00050">
    <property type="reaction ID" value="UER00063"/>
</dbReference>
<dbReference type="GO" id="GO:0050661">
    <property type="term" value="F:NADP binding"/>
    <property type="evidence" value="ECO:0007669"/>
    <property type="project" value="UniProtKB-UniRule"/>
</dbReference>
<dbReference type="Gene3D" id="3.30.360.10">
    <property type="entry name" value="Dihydrodipicolinate Reductase, domain 2"/>
    <property type="match status" value="1"/>
</dbReference>
<dbReference type="GO" id="GO:0009088">
    <property type="term" value="P:threonine biosynthetic process"/>
    <property type="evidence" value="ECO:0007669"/>
    <property type="project" value="UniProtKB-UniRule"/>
</dbReference>
<evidence type="ECO:0000256" key="22">
    <source>
        <dbReference type="ARBA" id="ARBA00023167"/>
    </source>
</evidence>
<keyword evidence="16 28" id="KW-0067">ATP-binding</keyword>
<reference evidence="32 33" key="1">
    <citation type="submission" date="2020-06" db="EMBL/GenBank/DDBJ databases">
        <title>Genome sequence of Paramixta manurensis strain PD-1.</title>
        <authorList>
            <person name="Lee C.W."/>
            <person name="Kim J."/>
        </authorList>
    </citation>
    <scope>NUCLEOTIDE SEQUENCE [LARGE SCALE GENOMIC DNA]</scope>
    <source>
        <strain evidence="32 33">PD-1</strain>
    </source>
</reference>
<dbReference type="Gene3D" id="3.40.1160.10">
    <property type="entry name" value="Acetylglutamate kinase-like"/>
    <property type="match status" value="1"/>
</dbReference>
<evidence type="ECO:0000256" key="1">
    <source>
        <dbReference type="ARBA" id="ARBA00001920"/>
    </source>
</evidence>
<dbReference type="UniPathway" id="UPA00051">
    <property type="reaction ID" value="UER00462"/>
</dbReference>
<dbReference type="PANTHER" id="PTHR43070">
    <property type="match status" value="1"/>
</dbReference>
<dbReference type="GO" id="GO:0046872">
    <property type="term" value="F:metal ion binding"/>
    <property type="evidence" value="ECO:0007669"/>
    <property type="project" value="UniProtKB-KW"/>
</dbReference>
<evidence type="ECO:0000256" key="4">
    <source>
        <dbReference type="ARBA" id="ARBA00005056"/>
    </source>
</evidence>
<dbReference type="KEGG" id="pmak:PMPD1_4101"/>
<evidence type="ECO:0000256" key="26">
    <source>
        <dbReference type="ARBA" id="ARBA00048841"/>
    </source>
</evidence>
<dbReference type="InterPro" id="IPR001048">
    <property type="entry name" value="Asp/Glu/Uridylate_kinase"/>
</dbReference>
<feature type="domain" description="Aspartate/homoserine dehydrogenase NAD-binding" evidence="31">
    <location>
        <begin position="466"/>
        <end position="601"/>
    </location>
</feature>
<evidence type="ECO:0000259" key="30">
    <source>
        <dbReference type="Pfam" id="PF00742"/>
    </source>
</evidence>
<dbReference type="SUPFAM" id="SSF55347">
    <property type="entry name" value="Glyceraldehyde-3-phosphate dehydrogenase-like, C-terminal domain"/>
    <property type="match status" value="1"/>
</dbReference>
<evidence type="ECO:0000256" key="8">
    <source>
        <dbReference type="ARBA" id="ARBA00010046"/>
    </source>
</evidence>
<dbReference type="Pfam" id="PF03447">
    <property type="entry name" value="NAD_binding_3"/>
    <property type="match status" value="1"/>
</dbReference>
<keyword evidence="12" id="KW-0791">Threonine biosynthesis</keyword>
<evidence type="ECO:0000256" key="20">
    <source>
        <dbReference type="ARBA" id="ARBA00023053"/>
    </source>
</evidence>
<evidence type="ECO:0000256" key="2">
    <source>
        <dbReference type="ARBA" id="ARBA00004766"/>
    </source>
</evidence>
<comment type="pathway">
    <text evidence="6 28">Amino-acid biosynthesis; L-threonine biosynthesis; L-threonine from L-aspartate: step 1/5.</text>
</comment>
<dbReference type="InterPro" id="IPR001341">
    <property type="entry name" value="Asp_kinase"/>
</dbReference>
<dbReference type="FunFam" id="3.30.360.10:FF:000006">
    <property type="entry name" value="Bifunctional aspartokinase/homoserine dehydrogenase"/>
    <property type="match status" value="1"/>
</dbReference>
<comment type="similarity">
    <text evidence="7 28">In the C-terminal section; belongs to the homoserine dehydrogenase family.</text>
</comment>
<gene>
    <name evidence="32" type="ORF">PMPD1_4101</name>
</gene>
<comment type="pathway">
    <text evidence="4 28">Amino-acid biosynthesis; L-threonine biosynthesis; L-threonine from L-aspartate: step 3/5.</text>
</comment>
<dbReference type="RefSeq" id="WP_173635831.1">
    <property type="nucleotide sequence ID" value="NZ_CP054212.1"/>
</dbReference>
<name>A0A6M8UDQ8_9GAMM</name>
<dbReference type="Pfam" id="PF00742">
    <property type="entry name" value="Homoserine_dh"/>
    <property type="match status" value="1"/>
</dbReference>
<keyword evidence="15 28" id="KW-0418">Kinase</keyword>
<comment type="function">
    <text evidence="24">Bifunctional aspartate kinase and homoserine dehydrogenase that catalyzes the first and the third steps toward the synthesis of lysine, methionine and threonine from aspartate.</text>
</comment>
<dbReference type="EMBL" id="CP054212">
    <property type="protein sequence ID" value="QKJ89006.1"/>
    <property type="molecule type" value="Genomic_DNA"/>
</dbReference>
<dbReference type="GO" id="GO:0009090">
    <property type="term" value="P:homoserine biosynthetic process"/>
    <property type="evidence" value="ECO:0007669"/>
    <property type="project" value="UniProtKB-ARBA"/>
</dbReference>
<keyword evidence="14 28" id="KW-0547">Nucleotide-binding</keyword>
<evidence type="ECO:0000256" key="21">
    <source>
        <dbReference type="ARBA" id="ARBA00023154"/>
    </source>
</evidence>
<dbReference type="PROSITE" id="PS00324">
    <property type="entry name" value="ASPARTOKINASE"/>
    <property type="match status" value="1"/>
</dbReference>
<dbReference type="GO" id="GO:0009086">
    <property type="term" value="P:methionine biosynthetic process"/>
    <property type="evidence" value="ECO:0007669"/>
    <property type="project" value="UniProtKB-KW"/>
</dbReference>
<evidence type="ECO:0000256" key="9">
    <source>
        <dbReference type="ARBA" id="ARBA00011881"/>
    </source>
</evidence>
<dbReference type="FunFam" id="3.40.50.720:FF:000124">
    <property type="entry name" value="Bifunctional aspartokinase/homoserine dehydrogenase"/>
    <property type="match status" value="1"/>
</dbReference>
<sequence length="811" mass="89071">MTISAAAGTAHTRQLHKFGGSSLADARCYQRVAGIMADYSQPGDLMVVSAAGSTTNQLISWLKLSQTDRLSAHQVQQALRRYQSELIGSLLPAESAEPLIAEFIHDLEKLAALLDGKITDAAYAEVVGHGEIWSARLMAAVLKQRDLDACWLDARDFLRAERAAQPQVDEGKSWPLLQQLIAQHPHQRLVVTGFICRNDEGETVLLGRNGSDYSATQIGALASASRVTIWSDVAGVYSADPRKVKDACLLPLLRLDEASELARLAAPVLHARTLQPVSGSDIDLQLRCSYQPEQGSTRIERVLASGTGARIVTSHDDVCLIEVLVSAQHDFAALQKAIDLQLKRAQIRPLAIGVHPDRNLLQLCYTSEVVNSALALLQEANLPGELQLREGLALVALVGAGVSRNPLHSHRFWQQIKDQPVEFIWQSEEGISLVAVLRVGPTEHLIQGLHQSLFRAEKRIGLMLFGKGNIGSRWLELFAREQETLSARTGFEFVLAGVVDSRRSLLSYDGLDASRALAFFEDEAVEQDEEALFLWMRAHPFDDLVVLDVTASAPLAQQYLDFASHGFHVISANKVAGSSNSNSWRQIRDAFAKTGRHWLYNATVGAGLPVNHTVRDLRESGDTILAISGIFSGTLSWLFLQFDGTVPFTELVDQAWQQGLTEPDPRVDLSGQDVMRKLVIVAREAGYDVEPDHVRVESLVPHGCEAGSVDHFFENCEALNEQMLQRLEAAQEMGLVLRYVARFDANGKARVGVEAVRPEHPLASLLPCDNVFAIESRWYRDNPLVIRGPGAGRDVTAGAIQSDINRLAQLL</sequence>
<keyword evidence="11 28" id="KW-0808">Transferase</keyword>
<comment type="catalytic activity">
    <reaction evidence="27">
        <text>L-homoserine + NAD(+) = L-aspartate 4-semialdehyde + NADH + H(+)</text>
        <dbReference type="Rhea" id="RHEA:15757"/>
        <dbReference type="ChEBI" id="CHEBI:15378"/>
        <dbReference type="ChEBI" id="CHEBI:57476"/>
        <dbReference type="ChEBI" id="CHEBI:57540"/>
        <dbReference type="ChEBI" id="CHEBI:57945"/>
        <dbReference type="ChEBI" id="CHEBI:537519"/>
        <dbReference type="EC" id="1.1.1.3"/>
    </reaction>
    <physiologicalReaction direction="right-to-left" evidence="27">
        <dbReference type="Rhea" id="RHEA:15759"/>
    </physiologicalReaction>
</comment>
<keyword evidence="21" id="KW-0457">Lysine biosynthesis</keyword>
<evidence type="ECO:0000313" key="32">
    <source>
        <dbReference type="EMBL" id="QKJ89006.1"/>
    </source>
</evidence>
<evidence type="ECO:0000256" key="11">
    <source>
        <dbReference type="ARBA" id="ARBA00022679"/>
    </source>
</evidence>
<evidence type="ECO:0000256" key="19">
    <source>
        <dbReference type="ARBA" id="ARBA00023027"/>
    </source>
</evidence>
<dbReference type="InterPro" id="IPR018042">
    <property type="entry name" value="Aspartate_kinase_CS"/>
</dbReference>
<dbReference type="InterPro" id="IPR011147">
    <property type="entry name" value="Bifunc_Aspkin/hSer_DH"/>
</dbReference>
<dbReference type="EC" id="2.7.2.4" evidence="28"/>
<dbReference type="SUPFAM" id="SSF51735">
    <property type="entry name" value="NAD(P)-binding Rossmann-fold domains"/>
    <property type="match status" value="1"/>
</dbReference>
<proteinExistence type="inferred from homology"/>
<evidence type="ECO:0000256" key="15">
    <source>
        <dbReference type="ARBA" id="ARBA00022777"/>
    </source>
</evidence>
<dbReference type="Gene3D" id="3.30.2130.10">
    <property type="entry name" value="VC0802-like"/>
    <property type="match status" value="1"/>
</dbReference>
<comment type="cofactor">
    <cofactor evidence="1">
        <name>a metal cation</name>
        <dbReference type="ChEBI" id="CHEBI:25213"/>
    </cofactor>
</comment>
<dbReference type="NCBIfam" id="TIGR00657">
    <property type="entry name" value="asp_kinases"/>
    <property type="match status" value="1"/>
</dbReference>
<keyword evidence="18 28" id="KW-0560">Oxidoreductase</keyword>
<dbReference type="GO" id="GO:0005524">
    <property type="term" value="F:ATP binding"/>
    <property type="evidence" value="ECO:0007669"/>
    <property type="project" value="UniProtKB-UniRule"/>
</dbReference>
<dbReference type="FunFam" id="3.40.1160.10:FF:000009">
    <property type="entry name" value="Bifunctional aspartokinase/homoserine dehydrogenase"/>
    <property type="match status" value="1"/>
</dbReference>
<organism evidence="32 33">
    <name type="scientific">Paramixta manurensis</name>
    <dbReference type="NCBI Taxonomy" id="2740817"/>
    <lineage>
        <taxon>Bacteria</taxon>
        <taxon>Pseudomonadati</taxon>
        <taxon>Pseudomonadota</taxon>
        <taxon>Gammaproteobacteria</taxon>
        <taxon>Enterobacterales</taxon>
        <taxon>Erwiniaceae</taxon>
        <taxon>Paramixta</taxon>
    </lineage>
</organism>
<dbReference type="EC" id="1.1.1.3" evidence="28"/>
<keyword evidence="22" id="KW-0486">Methionine biosynthesis</keyword>
<feature type="domain" description="Aspartate/glutamate/uridylate kinase" evidence="29">
    <location>
        <begin position="13"/>
        <end position="285"/>
    </location>
</feature>
<keyword evidence="13" id="KW-0479">Metal-binding</keyword>
<dbReference type="NCBIfam" id="NF007003">
    <property type="entry name" value="PRK09466.1"/>
    <property type="match status" value="1"/>
</dbReference>
<keyword evidence="17 28" id="KW-0521">NADP</keyword>
<keyword evidence="10 28" id="KW-0028">Amino-acid biosynthesis</keyword>
<evidence type="ECO:0000256" key="24">
    <source>
        <dbReference type="ARBA" id="ARBA00044938"/>
    </source>
</evidence>
<dbReference type="GO" id="GO:0004072">
    <property type="term" value="F:aspartate kinase activity"/>
    <property type="evidence" value="ECO:0007669"/>
    <property type="project" value="UniProtKB-UniRule"/>
</dbReference>
<evidence type="ECO:0000256" key="5">
    <source>
        <dbReference type="ARBA" id="ARBA00005062"/>
    </source>
</evidence>
<keyword evidence="19" id="KW-0520">NAD</keyword>
<dbReference type="InterPro" id="IPR005106">
    <property type="entry name" value="Asp/hSer_DH_NAD-bd"/>
</dbReference>
<evidence type="ECO:0000256" key="25">
    <source>
        <dbReference type="ARBA" id="ARBA00048561"/>
    </source>
</evidence>
<dbReference type="Proteomes" id="UP000505325">
    <property type="component" value="Chromosome"/>
</dbReference>
<protein>
    <recommendedName>
        <fullName evidence="28">Bifunctional aspartokinase/homoserine dehydrogenase</fullName>
    </recommendedName>
    <domain>
        <recommendedName>
            <fullName evidence="28">Aspartokinase</fullName>
            <ecNumber evidence="28">2.7.2.4</ecNumber>
        </recommendedName>
    </domain>
    <domain>
        <recommendedName>
            <fullName evidence="28">Homoserine dehydrogenase</fullName>
            <ecNumber evidence="28">1.1.1.3</ecNumber>
        </recommendedName>
    </domain>
</protein>
<evidence type="ECO:0000256" key="27">
    <source>
        <dbReference type="ARBA" id="ARBA00049031"/>
    </source>
</evidence>
<evidence type="ECO:0000256" key="16">
    <source>
        <dbReference type="ARBA" id="ARBA00022840"/>
    </source>
</evidence>
<feature type="domain" description="Homoserine dehydrogenase catalytic" evidence="30">
    <location>
        <begin position="609"/>
        <end position="804"/>
    </location>
</feature>
<dbReference type="InterPro" id="IPR036291">
    <property type="entry name" value="NAD(P)-bd_dom_sf"/>
</dbReference>